<dbReference type="PANTHER" id="PTHR11066">
    <property type="entry name" value="ACYL-COA THIOESTERASE"/>
    <property type="match status" value="1"/>
</dbReference>
<comment type="similarity">
    <text evidence="1">Belongs to the C/M/P thioester hydrolase family.</text>
</comment>
<gene>
    <name evidence="11" type="ORF">BV394_14600</name>
</gene>
<proteinExistence type="inferred from homology"/>
<dbReference type="InterPro" id="IPR003703">
    <property type="entry name" value="Acyl_CoA_thio"/>
</dbReference>
<accession>A0A1U7DLE4</accession>
<evidence type="ECO:0000313" key="12">
    <source>
        <dbReference type="Proteomes" id="UP000187266"/>
    </source>
</evidence>
<evidence type="ECO:0000256" key="4">
    <source>
        <dbReference type="ARBA" id="ARBA00023098"/>
    </source>
</evidence>
<accession>A0A2M9DHV9</accession>
<evidence type="ECO:0000256" key="6">
    <source>
        <dbReference type="ARBA" id="ARBA00050943"/>
    </source>
</evidence>
<name>A0A1U7DLE4_9RHOB</name>
<evidence type="ECO:0000256" key="3">
    <source>
        <dbReference type="ARBA" id="ARBA00022801"/>
    </source>
</evidence>
<dbReference type="Pfam" id="PF13622">
    <property type="entry name" value="4HBT_3"/>
    <property type="match status" value="1"/>
</dbReference>
<evidence type="ECO:0000256" key="7">
    <source>
        <dbReference type="ARBA" id="ARBA00071120"/>
    </source>
</evidence>
<evidence type="ECO:0000313" key="11">
    <source>
        <dbReference type="EMBL" id="APX90791.1"/>
    </source>
</evidence>
<dbReference type="InterPro" id="IPR025652">
    <property type="entry name" value="TesB_C"/>
</dbReference>
<dbReference type="STRING" id="1267768.BV394_14600"/>
<dbReference type="RefSeq" id="WP_076980808.1">
    <property type="nucleotide sequence ID" value="NZ_CP019124.1"/>
</dbReference>
<evidence type="ECO:0000259" key="10">
    <source>
        <dbReference type="Pfam" id="PF13622"/>
    </source>
</evidence>
<dbReference type="PANTHER" id="PTHR11066:SF34">
    <property type="entry name" value="ACYL-COENZYME A THIOESTERASE 8"/>
    <property type="match status" value="1"/>
</dbReference>
<dbReference type="InterPro" id="IPR049449">
    <property type="entry name" value="TesB_ACOT8-like_N"/>
</dbReference>
<dbReference type="GO" id="GO:0006637">
    <property type="term" value="P:acyl-CoA metabolic process"/>
    <property type="evidence" value="ECO:0007669"/>
    <property type="project" value="InterPro"/>
</dbReference>
<evidence type="ECO:0000256" key="8">
    <source>
        <dbReference type="ARBA" id="ARBA00079653"/>
    </source>
</evidence>
<reference evidence="11 12" key="1">
    <citation type="submission" date="2017-01" db="EMBL/GenBank/DDBJ databases">
        <title>Genomic analysis of Xuhuaishuia manganoxidans DY6-4.</title>
        <authorList>
            <person name="Wang X."/>
        </authorList>
    </citation>
    <scope>NUCLEOTIDE SEQUENCE [LARGE SCALE GENOMIC DNA]</scope>
    <source>
        <strain evidence="11 12">DY6-4</strain>
    </source>
</reference>
<dbReference type="GO" id="GO:0047617">
    <property type="term" value="F:fatty acyl-CoA hydrolase activity"/>
    <property type="evidence" value="ECO:0007669"/>
    <property type="project" value="UniProtKB-EC"/>
</dbReference>
<dbReference type="EMBL" id="CP019124">
    <property type="protein sequence ID" value="APX90791.1"/>
    <property type="molecule type" value="Genomic_DNA"/>
</dbReference>
<keyword evidence="3" id="KW-0378">Hydrolase</keyword>
<keyword evidence="4" id="KW-0443">Lipid metabolism</keyword>
<dbReference type="InterPro" id="IPR042171">
    <property type="entry name" value="Acyl-CoA_hotdog"/>
</dbReference>
<evidence type="ECO:0000256" key="2">
    <source>
        <dbReference type="ARBA" id="ARBA00011881"/>
    </source>
</evidence>
<dbReference type="OrthoDB" id="9781019at2"/>
<evidence type="ECO:0000256" key="5">
    <source>
        <dbReference type="ARBA" id="ARBA00038894"/>
    </source>
</evidence>
<dbReference type="CDD" id="cd03444">
    <property type="entry name" value="Thioesterase_II_repeat1"/>
    <property type="match status" value="1"/>
</dbReference>
<evidence type="ECO:0000259" key="9">
    <source>
        <dbReference type="Pfam" id="PF02551"/>
    </source>
</evidence>
<dbReference type="CDD" id="cd03445">
    <property type="entry name" value="Thioesterase_II_repeat2"/>
    <property type="match status" value="1"/>
</dbReference>
<protein>
    <recommendedName>
        <fullName evidence="7">Acyl-CoA thioesterase 2</fullName>
        <ecNumber evidence="5">3.1.2.20</ecNumber>
    </recommendedName>
    <alternativeName>
        <fullName evidence="8">Thioesterase II</fullName>
    </alternativeName>
</protein>
<dbReference type="SUPFAM" id="SSF54637">
    <property type="entry name" value="Thioesterase/thiol ester dehydrase-isomerase"/>
    <property type="match status" value="2"/>
</dbReference>
<dbReference type="GO" id="GO:0005829">
    <property type="term" value="C:cytosol"/>
    <property type="evidence" value="ECO:0007669"/>
    <property type="project" value="TreeGrafter"/>
</dbReference>
<dbReference type="AlphaFoldDB" id="A0A1U7DLE4"/>
<comment type="catalytic activity">
    <reaction evidence="6">
        <text>a fatty acyl-CoA + H2O = a fatty acid + CoA + H(+)</text>
        <dbReference type="Rhea" id="RHEA:16781"/>
        <dbReference type="ChEBI" id="CHEBI:15377"/>
        <dbReference type="ChEBI" id="CHEBI:15378"/>
        <dbReference type="ChEBI" id="CHEBI:28868"/>
        <dbReference type="ChEBI" id="CHEBI:57287"/>
        <dbReference type="ChEBI" id="CHEBI:77636"/>
        <dbReference type="EC" id="3.1.2.20"/>
    </reaction>
    <physiologicalReaction direction="left-to-right" evidence="6">
        <dbReference type="Rhea" id="RHEA:16782"/>
    </physiologicalReaction>
</comment>
<dbReference type="FunFam" id="2.40.160.210:FF:000001">
    <property type="entry name" value="Acyl-CoA thioesterase II"/>
    <property type="match status" value="1"/>
</dbReference>
<organism evidence="11 12">
    <name type="scientific">Brevirhabdus pacifica</name>
    <dbReference type="NCBI Taxonomy" id="1267768"/>
    <lineage>
        <taxon>Bacteria</taxon>
        <taxon>Pseudomonadati</taxon>
        <taxon>Pseudomonadota</taxon>
        <taxon>Alphaproteobacteria</taxon>
        <taxon>Rhodobacterales</taxon>
        <taxon>Paracoccaceae</taxon>
        <taxon>Brevirhabdus</taxon>
    </lineage>
</organism>
<comment type="subunit">
    <text evidence="2">Homotetramer.</text>
</comment>
<dbReference type="Gene3D" id="2.40.160.210">
    <property type="entry name" value="Acyl-CoA thioesterase, double hotdog domain"/>
    <property type="match status" value="1"/>
</dbReference>
<sequence>MTDPVATLLDILDVERLEKNLFRGRGEGGETTRRIFGGQVVAQALAAAYRTVEGRQCHSLHSYFLRPGDPSVPVIYEVDRARDGGSFTTRRVVAIQHGRPIFNLAASFHVEEEGQSHQHPMPAVPLPADLPDWRKERERMAQHLPEERRADFLRPSPIEACPVDPYDYVNPSPADGTHAWWFRVARPVEGPAALHQCLMAYASDKYLLGASLRPHGESYVTGNIMTASLDHAIWFHNPVRFDEWHLYAMDSPFAGHARGFTRGAIYTAEGVLVASVAQEGLVRPLKDRRKR</sequence>
<dbReference type="EC" id="3.1.2.20" evidence="5"/>
<dbReference type="GO" id="GO:0009062">
    <property type="term" value="P:fatty acid catabolic process"/>
    <property type="evidence" value="ECO:0007669"/>
    <property type="project" value="TreeGrafter"/>
</dbReference>
<feature type="domain" description="Acyl-CoA thioesterase 2 C-terminal" evidence="9">
    <location>
        <begin position="180"/>
        <end position="281"/>
    </location>
</feature>
<dbReference type="Proteomes" id="UP000187266">
    <property type="component" value="Chromosome"/>
</dbReference>
<dbReference type="Pfam" id="PF02551">
    <property type="entry name" value="Acyl_CoA_thio"/>
    <property type="match status" value="1"/>
</dbReference>
<evidence type="ECO:0000256" key="1">
    <source>
        <dbReference type="ARBA" id="ARBA00006538"/>
    </source>
</evidence>
<dbReference type="InterPro" id="IPR029069">
    <property type="entry name" value="HotDog_dom_sf"/>
</dbReference>
<keyword evidence="12" id="KW-1185">Reference proteome</keyword>
<feature type="domain" description="Acyl-CoA thioesterase-like N-terminal HotDog" evidence="10">
    <location>
        <begin position="34"/>
        <end position="109"/>
    </location>
</feature>